<dbReference type="Proteomes" id="UP000184245">
    <property type="component" value="Unassembled WGS sequence"/>
</dbReference>
<sequence length="250" mass="28449">MKKAAGRGILTIVILSLCMTACGGKGGAAKAGTPADAVETALEAVKELDFKTCNQYTDNYVKTYKNWLGIPTEREYRIFNELQQPGMKRGSKFKANKRFAEEVVRNLSWNLGEVRRQGDKAEIDLEITNTDMTDVMGNYTIHIMEDMIKVDGTGLRQLVRSLSEIDYDKGRVLTYLEQAEGTRTEAVTAALYQKDGEWKLHLDEPLIRAVMGNLNAETYSEEVEERLEHLEAEYERKMEQWGEEILFPHK</sequence>
<evidence type="ECO:0008006" key="5">
    <source>
        <dbReference type="Google" id="ProtNLM"/>
    </source>
</evidence>
<feature type="coiled-coil region" evidence="1">
    <location>
        <begin position="213"/>
        <end position="244"/>
    </location>
</feature>
<dbReference type="RefSeq" id="WP_072852892.1">
    <property type="nucleotide sequence ID" value="NZ_FQVI01000016.1"/>
</dbReference>
<keyword evidence="2" id="KW-0732">Signal</keyword>
<protein>
    <recommendedName>
        <fullName evidence="5">DUF5105 domain-containing protein</fullName>
    </recommendedName>
</protein>
<dbReference type="EMBL" id="FQVI01000016">
    <property type="protein sequence ID" value="SHF19864.1"/>
    <property type="molecule type" value="Genomic_DNA"/>
</dbReference>
<dbReference type="STRING" id="1122155.SAMN02745158_02844"/>
<evidence type="ECO:0000313" key="3">
    <source>
        <dbReference type="EMBL" id="SHF19864.1"/>
    </source>
</evidence>
<accession>A0A1M4ZPD4</accession>
<dbReference type="AlphaFoldDB" id="A0A1M4ZPD4"/>
<evidence type="ECO:0000256" key="2">
    <source>
        <dbReference type="SAM" id="SignalP"/>
    </source>
</evidence>
<reference evidence="3 4" key="1">
    <citation type="submission" date="2016-11" db="EMBL/GenBank/DDBJ databases">
        <authorList>
            <person name="Jaros S."/>
            <person name="Januszkiewicz K."/>
            <person name="Wedrychowicz H."/>
        </authorList>
    </citation>
    <scope>NUCLEOTIDE SEQUENCE [LARGE SCALE GENOMIC DNA]</scope>
    <source>
        <strain evidence="3 4">DSM 17459</strain>
    </source>
</reference>
<proteinExistence type="predicted"/>
<evidence type="ECO:0000313" key="4">
    <source>
        <dbReference type="Proteomes" id="UP000184245"/>
    </source>
</evidence>
<evidence type="ECO:0000256" key="1">
    <source>
        <dbReference type="SAM" id="Coils"/>
    </source>
</evidence>
<gene>
    <name evidence="3" type="ORF">SAMN02745158_02844</name>
</gene>
<name>A0A1M4ZPD4_9CLOT</name>
<keyword evidence="4" id="KW-1185">Reference proteome</keyword>
<organism evidence="3 4">
    <name type="scientific">Lactonifactor longoviformis DSM 17459</name>
    <dbReference type="NCBI Taxonomy" id="1122155"/>
    <lineage>
        <taxon>Bacteria</taxon>
        <taxon>Bacillati</taxon>
        <taxon>Bacillota</taxon>
        <taxon>Clostridia</taxon>
        <taxon>Eubacteriales</taxon>
        <taxon>Clostridiaceae</taxon>
        <taxon>Lactonifactor</taxon>
    </lineage>
</organism>
<feature type="chain" id="PRO_5038850725" description="DUF5105 domain-containing protein" evidence="2">
    <location>
        <begin position="24"/>
        <end position="250"/>
    </location>
</feature>
<keyword evidence="1" id="KW-0175">Coiled coil</keyword>
<feature type="signal peptide" evidence="2">
    <location>
        <begin position="1"/>
        <end position="23"/>
    </location>
</feature>
<dbReference type="OrthoDB" id="1956790at2"/>